<feature type="transmembrane region" description="Helical" evidence="3">
    <location>
        <begin position="12"/>
        <end position="35"/>
    </location>
</feature>
<evidence type="ECO:0000313" key="4">
    <source>
        <dbReference type="EMBL" id="SHH87092.1"/>
    </source>
</evidence>
<dbReference type="Proteomes" id="UP000183995">
    <property type="component" value="Unassembled WGS sequence"/>
</dbReference>
<dbReference type="PROSITE" id="PS00379">
    <property type="entry name" value="CDP_ALCOHOL_P_TRANSF"/>
    <property type="match status" value="1"/>
</dbReference>
<keyword evidence="3" id="KW-0472">Membrane</keyword>
<gene>
    <name evidence="4" type="ORF">SAMN02745823_01285</name>
</gene>
<keyword evidence="5" id="KW-1185">Reference proteome</keyword>
<keyword evidence="3" id="KW-1133">Transmembrane helix</keyword>
<organism evidence="4 5">
    <name type="scientific">Sporobacter termitidis DSM 10068</name>
    <dbReference type="NCBI Taxonomy" id="1123282"/>
    <lineage>
        <taxon>Bacteria</taxon>
        <taxon>Bacillati</taxon>
        <taxon>Bacillota</taxon>
        <taxon>Clostridia</taxon>
        <taxon>Eubacteriales</taxon>
        <taxon>Oscillospiraceae</taxon>
        <taxon>Sporobacter</taxon>
    </lineage>
</organism>
<protein>
    <submittedName>
        <fullName evidence="4">CDP-diacylglycerol--glycerol-3-phosphate 3-phosphatidyltransferase</fullName>
    </submittedName>
</protein>
<comment type="similarity">
    <text evidence="2">Belongs to the CDP-alcohol phosphatidyltransferase class-I family.</text>
</comment>
<dbReference type="GO" id="GO:0016780">
    <property type="term" value="F:phosphotransferase activity, for other substituted phosphate groups"/>
    <property type="evidence" value="ECO:0007669"/>
    <property type="project" value="InterPro"/>
</dbReference>
<dbReference type="InterPro" id="IPR043130">
    <property type="entry name" value="CDP-OH_PTrfase_TM_dom"/>
</dbReference>
<evidence type="ECO:0000313" key="5">
    <source>
        <dbReference type="Proteomes" id="UP000183995"/>
    </source>
</evidence>
<evidence type="ECO:0000256" key="2">
    <source>
        <dbReference type="RuleBase" id="RU003750"/>
    </source>
</evidence>
<dbReference type="EMBL" id="FQXV01000003">
    <property type="protein sequence ID" value="SHH87092.1"/>
    <property type="molecule type" value="Genomic_DNA"/>
</dbReference>
<dbReference type="GO" id="GO:0008654">
    <property type="term" value="P:phospholipid biosynthetic process"/>
    <property type="evidence" value="ECO:0007669"/>
    <property type="project" value="InterPro"/>
</dbReference>
<dbReference type="InterPro" id="IPR048254">
    <property type="entry name" value="CDP_ALCOHOL_P_TRANSF_CS"/>
</dbReference>
<accession>A0A1M5WHX6</accession>
<name>A0A1M5WHX6_9FIRM</name>
<reference evidence="4 5" key="1">
    <citation type="submission" date="2016-11" db="EMBL/GenBank/DDBJ databases">
        <authorList>
            <person name="Jaros S."/>
            <person name="Januszkiewicz K."/>
            <person name="Wedrychowicz H."/>
        </authorList>
    </citation>
    <scope>NUCLEOTIDE SEQUENCE [LARGE SCALE GENOMIC DNA]</scope>
    <source>
        <strain evidence="4 5">DSM 10068</strain>
    </source>
</reference>
<keyword evidence="1 2" id="KW-0808">Transferase</keyword>
<dbReference type="AlphaFoldDB" id="A0A1M5WHX6"/>
<dbReference type="Gene3D" id="1.20.120.1760">
    <property type="match status" value="1"/>
</dbReference>
<dbReference type="InterPro" id="IPR000462">
    <property type="entry name" value="CDP-OH_P_trans"/>
</dbReference>
<proteinExistence type="inferred from homology"/>
<feature type="transmembrane region" description="Helical" evidence="3">
    <location>
        <begin position="131"/>
        <end position="156"/>
    </location>
</feature>
<sequence length="208" mass="22335">MGRRAAKKGGGLTYLPNAITVLRVLLTAALLFPLTGLLAGDRAEMPPGLYLLFGLIYLSDVLDGAAARGLKAQSAAGAVLDISADGLFIFSTLSVLIVFRVLPVWYGVFVLADFLFFLLTSGYIKRATPAAVFVFDLPGKIAAVVFYLIPALAFFAYSHAPYLPFLRLLPYISVVPAAVSAVRRAGLCRAAKRSKRPAKSYNPESFQS</sequence>
<dbReference type="Pfam" id="PF01066">
    <property type="entry name" value="CDP-OH_P_transf"/>
    <property type="match status" value="1"/>
</dbReference>
<evidence type="ECO:0000256" key="3">
    <source>
        <dbReference type="SAM" id="Phobius"/>
    </source>
</evidence>
<feature type="transmembrane region" description="Helical" evidence="3">
    <location>
        <begin position="168"/>
        <end position="186"/>
    </location>
</feature>
<dbReference type="STRING" id="1123282.SAMN02745823_01285"/>
<keyword evidence="3" id="KW-0812">Transmembrane</keyword>
<evidence type="ECO:0000256" key="1">
    <source>
        <dbReference type="ARBA" id="ARBA00022679"/>
    </source>
</evidence>
<feature type="transmembrane region" description="Helical" evidence="3">
    <location>
        <begin position="105"/>
        <end position="124"/>
    </location>
</feature>
<dbReference type="GO" id="GO:0016020">
    <property type="term" value="C:membrane"/>
    <property type="evidence" value="ECO:0007669"/>
    <property type="project" value="InterPro"/>
</dbReference>